<evidence type="ECO:0000313" key="20">
    <source>
        <dbReference type="Proteomes" id="UP000245119"/>
    </source>
</evidence>
<evidence type="ECO:0000256" key="2">
    <source>
        <dbReference type="ARBA" id="ARBA00006734"/>
    </source>
</evidence>
<evidence type="ECO:0000256" key="5">
    <source>
        <dbReference type="ARBA" id="ARBA00022602"/>
    </source>
</evidence>
<dbReference type="GO" id="GO:0005965">
    <property type="term" value="C:protein farnesyltransferase complex"/>
    <property type="evidence" value="ECO:0007669"/>
    <property type="project" value="TreeGrafter"/>
</dbReference>
<protein>
    <recommendedName>
        <fullName evidence="10">Protein farnesyltransferase/geranylgeranyltransferase type-1 subunit alpha</fullName>
        <ecNumber evidence="4">2.5.1.58</ecNumber>
        <ecNumber evidence="3">2.5.1.59</ecNumber>
    </recommendedName>
    <alternativeName>
        <fullName evidence="13">CAAX farnesyltransferase subunit alpha</fullName>
    </alternativeName>
    <alternativeName>
        <fullName evidence="12">FTase-alpha</fullName>
    </alternativeName>
    <alternativeName>
        <fullName evidence="11">Ras proteins prenyltransferase subunit alpha</fullName>
    </alternativeName>
    <alternativeName>
        <fullName evidence="14">Type I protein geranyl-geranyltransferase subunit alpha</fullName>
    </alternativeName>
</protein>
<evidence type="ECO:0000256" key="1">
    <source>
        <dbReference type="ARBA" id="ARBA00001946"/>
    </source>
</evidence>
<dbReference type="SUPFAM" id="SSF48439">
    <property type="entry name" value="Protein prenylyltransferase"/>
    <property type="match status" value="1"/>
</dbReference>
<evidence type="ECO:0000256" key="13">
    <source>
        <dbReference type="ARBA" id="ARBA00043086"/>
    </source>
</evidence>
<evidence type="ECO:0000256" key="8">
    <source>
        <dbReference type="ARBA" id="ARBA00022842"/>
    </source>
</evidence>
<evidence type="ECO:0000313" key="19">
    <source>
        <dbReference type="EMBL" id="PVD29469.1"/>
    </source>
</evidence>
<comment type="function">
    <text evidence="17">Essential subunit of both the farnesyltransferase and the geranylgeranyltransferase complex. Contributes to the transfer of a farnesyl or geranylgeranyl moiety from farnesyl or geranylgeranyl diphosphate to a cysteine at the fourth position from the C-terminus of several proteins having the C-terminal sequence Cys-aliphatic-aliphatic-X. May positively regulate neuromuscular junction development downstream of MUSK via its function in RAC1 prenylation and activation.</text>
</comment>
<evidence type="ECO:0000256" key="16">
    <source>
        <dbReference type="ARBA" id="ARBA00050428"/>
    </source>
</evidence>
<evidence type="ECO:0000256" key="10">
    <source>
        <dbReference type="ARBA" id="ARBA00040965"/>
    </source>
</evidence>
<evidence type="ECO:0000256" key="12">
    <source>
        <dbReference type="ARBA" id="ARBA00042436"/>
    </source>
</evidence>
<keyword evidence="6" id="KW-0808">Transferase</keyword>
<dbReference type="Proteomes" id="UP000245119">
    <property type="component" value="Linkage Group LG5"/>
</dbReference>
<dbReference type="OrthoDB" id="272289at2759"/>
<organism evidence="19 20">
    <name type="scientific">Pomacea canaliculata</name>
    <name type="common">Golden apple snail</name>
    <dbReference type="NCBI Taxonomy" id="400727"/>
    <lineage>
        <taxon>Eukaryota</taxon>
        <taxon>Metazoa</taxon>
        <taxon>Spiralia</taxon>
        <taxon>Lophotrochozoa</taxon>
        <taxon>Mollusca</taxon>
        <taxon>Gastropoda</taxon>
        <taxon>Caenogastropoda</taxon>
        <taxon>Architaenioglossa</taxon>
        <taxon>Ampullarioidea</taxon>
        <taxon>Ampullariidae</taxon>
        <taxon>Pomacea</taxon>
    </lineage>
</organism>
<dbReference type="GO" id="GO:0004660">
    <property type="term" value="F:protein farnesyltransferase activity"/>
    <property type="evidence" value="ECO:0007669"/>
    <property type="project" value="UniProtKB-EC"/>
</dbReference>
<dbReference type="GO" id="GO:0005953">
    <property type="term" value="C:CAAX-protein geranylgeranyltransferase complex"/>
    <property type="evidence" value="ECO:0007669"/>
    <property type="project" value="TreeGrafter"/>
</dbReference>
<keyword evidence="20" id="KW-1185">Reference proteome</keyword>
<keyword evidence="5" id="KW-0637">Prenyltransferase</keyword>
<evidence type="ECO:0000256" key="9">
    <source>
        <dbReference type="ARBA" id="ARBA00022990"/>
    </source>
</evidence>
<comment type="catalytic activity">
    <reaction evidence="16">
        <text>geranylgeranyl diphosphate + L-cysteinyl-[protein] = S-geranylgeranyl-L-cysteinyl-[protein] + diphosphate</text>
        <dbReference type="Rhea" id="RHEA:21240"/>
        <dbReference type="Rhea" id="RHEA-COMP:10131"/>
        <dbReference type="Rhea" id="RHEA-COMP:11537"/>
        <dbReference type="ChEBI" id="CHEBI:29950"/>
        <dbReference type="ChEBI" id="CHEBI:33019"/>
        <dbReference type="ChEBI" id="CHEBI:57533"/>
        <dbReference type="ChEBI" id="CHEBI:86021"/>
        <dbReference type="EC" id="2.5.1.59"/>
    </reaction>
</comment>
<dbReference type="PANTHER" id="PTHR11129">
    <property type="entry name" value="PROTEIN FARNESYLTRANSFERASE ALPHA SUBUNIT/RAB GERANYLGERANYL TRANSFERASE ALPHA SUBUNIT"/>
    <property type="match status" value="1"/>
</dbReference>
<comment type="catalytic activity">
    <reaction evidence="15">
        <text>L-cysteinyl-[protein] + (2E,6E)-farnesyl diphosphate = S-(2E,6E)-farnesyl-L-cysteinyl-[protein] + diphosphate</text>
        <dbReference type="Rhea" id="RHEA:13345"/>
        <dbReference type="Rhea" id="RHEA-COMP:10131"/>
        <dbReference type="Rhea" id="RHEA-COMP:11535"/>
        <dbReference type="ChEBI" id="CHEBI:29950"/>
        <dbReference type="ChEBI" id="CHEBI:33019"/>
        <dbReference type="ChEBI" id="CHEBI:86019"/>
        <dbReference type="ChEBI" id="CHEBI:175763"/>
        <dbReference type="EC" id="2.5.1.58"/>
    </reaction>
</comment>
<keyword evidence="8" id="KW-0460">Magnesium</keyword>
<evidence type="ECO:0000256" key="3">
    <source>
        <dbReference type="ARBA" id="ARBA00012700"/>
    </source>
</evidence>
<proteinExistence type="inferred from homology"/>
<evidence type="ECO:0000256" key="18">
    <source>
        <dbReference type="ARBA" id="ARBA00063604"/>
    </source>
</evidence>
<comment type="cofactor">
    <cofactor evidence="1">
        <name>Mg(2+)</name>
        <dbReference type="ChEBI" id="CHEBI:18420"/>
    </cofactor>
</comment>
<name>A0A2T7P7T3_POMCA</name>
<gene>
    <name evidence="19" type="ORF">C0Q70_08720</name>
</gene>
<keyword evidence="7" id="KW-0677">Repeat</keyword>
<evidence type="ECO:0000256" key="4">
    <source>
        <dbReference type="ARBA" id="ARBA00012702"/>
    </source>
</evidence>
<dbReference type="Pfam" id="PF01239">
    <property type="entry name" value="PPTA"/>
    <property type="match status" value="5"/>
</dbReference>
<dbReference type="InterPro" id="IPR002088">
    <property type="entry name" value="Prenyl_trans_a"/>
</dbReference>
<evidence type="ECO:0000256" key="11">
    <source>
        <dbReference type="ARBA" id="ARBA00041392"/>
    </source>
</evidence>
<evidence type="ECO:0000256" key="7">
    <source>
        <dbReference type="ARBA" id="ARBA00022737"/>
    </source>
</evidence>
<dbReference type="STRING" id="400727.A0A2T7P7T3"/>
<dbReference type="EMBL" id="PZQS01000005">
    <property type="protein sequence ID" value="PVD29469.1"/>
    <property type="molecule type" value="Genomic_DNA"/>
</dbReference>
<evidence type="ECO:0000256" key="14">
    <source>
        <dbReference type="ARBA" id="ARBA00043219"/>
    </source>
</evidence>
<accession>A0A2T7P7T3</accession>
<dbReference type="PANTHER" id="PTHR11129:SF1">
    <property type="entry name" value="PROTEIN FARNESYLTRANSFERASE_GERANYLGERANYLTRANSFERASE TYPE-1 SUBUNIT ALPHA"/>
    <property type="match status" value="1"/>
</dbReference>
<comment type="caution">
    <text evidence="19">The sequence shown here is derived from an EMBL/GenBank/DDBJ whole genome shotgun (WGS) entry which is preliminary data.</text>
</comment>
<evidence type="ECO:0000256" key="15">
    <source>
        <dbReference type="ARBA" id="ARBA00050225"/>
    </source>
</evidence>
<dbReference type="GO" id="GO:0004662">
    <property type="term" value="F:CAAX-protein geranylgeranyltransferase activity"/>
    <property type="evidence" value="ECO:0007669"/>
    <property type="project" value="UniProtKB-EC"/>
</dbReference>
<dbReference type="EC" id="2.5.1.58" evidence="4"/>
<evidence type="ECO:0000256" key="6">
    <source>
        <dbReference type="ARBA" id="ARBA00022679"/>
    </source>
</evidence>
<comment type="subunit">
    <text evidence="18">Heterodimer of FNTA and FNTB (farnesyltransferase). Heterodimer of FNTA and PGGT1B (geranylgeranyltransferase).</text>
</comment>
<dbReference type="Gene3D" id="1.25.40.120">
    <property type="entry name" value="Protein prenylyltransferase"/>
    <property type="match status" value="1"/>
</dbReference>
<keyword evidence="9" id="KW-0007">Acetylation</keyword>
<dbReference type="FunFam" id="1.25.40.120:FF:000002">
    <property type="entry name" value="Protein farnesyltransferase/geranylgeranyltransferase type-1 subunit alpha"/>
    <property type="match status" value="1"/>
</dbReference>
<reference evidence="19 20" key="1">
    <citation type="submission" date="2018-04" db="EMBL/GenBank/DDBJ databases">
        <title>The genome of golden apple snail Pomacea canaliculata provides insight into stress tolerance and invasive adaptation.</title>
        <authorList>
            <person name="Liu C."/>
            <person name="Liu B."/>
            <person name="Ren Y."/>
            <person name="Zhang Y."/>
            <person name="Wang H."/>
            <person name="Li S."/>
            <person name="Jiang F."/>
            <person name="Yin L."/>
            <person name="Zhang G."/>
            <person name="Qian W."/>
            <person name="Fan W."/>
        </authorList>
    </citation>
    <scope>NUCLEOTIDE SEQUENCE [LARGE SCALE GENOMIC DNA]</scope>
    <source>
        <strain evidence="19">SZHN2017</strain>
        <tissue evidence="19">Muscle</tissue>
    </source>
</reference>
<dbReference type="PROSITE" id="PS51147">
    <property type="entry name" value="PFTA"/>
    <property type="match status" value="5"/>
</dbReference>
<comment type="similarity">
    <text evidence="2">Belongs to the protein prenyltransferase subunit alpha family.</text>
</comment>
<dbReference type="AlphaFoldDB" id="A0A2T7P7T3"/>
<dbReference type="EC" id="2.5.1.59" evidence="3"/>
<sequence length="383" mass="44558">MLTGPPGPEDFFATQAVASFPVRNRKTKMFVGVRNYSGKAFTSGKDRSHHRAAIIMSGSLDEGCSSDTWVPYKDRPEWKDVTPIPQDDGPEPVVQIAYSDKFRDVYDYFRAIVASDEKSDRALHLTKDAADLNPANYSVWHYRRMIIRELDKDLREELKFIGSVIEEHPKNYQVWHHRKVIVEWLEDPSEELEFTKRILRDDAKNYHAWQHRQWVLPTFNLWDQELDYVDQLIKEDLRNNSAWNQRHFVISSTTGFTDDVLSREVKYAQDYIKKSPSNESAWSYMKGVVQEKKLSKYPGIMEFCQGLYDQSIRSPHLLACMVDIYEEKLELGCDNPEGTLDKALKLCKALAEEFDTIRAEYWQYVSRTLATKYGKEAPSEIAS</sequence>
<evidence type="ECO:0000256" key="17">
    <source>
        <dbReference type="ARBA" id="ARBA00055408"/>
    </source>
</evidence>